<feature type="non-terminal residue" evidence="3">
    <location>
        <position position="215"/>
    </location>
</feature>
<protein>
    <recommendedName>
        <fullName evidence="2">Sulfatase-modifying factor enzyme-like domain-containing protein</fullName>
    </recommendedName>
</protein>
<proteinExistence type="predicted"/>
<dbReference type="Gene3D" id="3.90.1580.10">
    <property type="entry name" value="paralog of FGE (formylglycine-generating enzyme)"/>
    <property type="match status" value="1"/>
</dbReference>
<organism evidence="3">
    <name type="scientific">marine sediment metagenome</name>
    <dbReference type="NCBI Taxonomy" id="412755"/>
    <lineage>
        <taxon>unclassified sequences</taxon>
        <taxon>metagenomes</taxon>
        <taxon>ecological metagenomes</taxon>
    </lineage>
</organism>
<dbReference type="AlphaFoldDB" id="X0W132"/>
<dbReference type="EMBL" id="BARS01034631">
    <property type="protein sequence ID" value="GAG24459.1"/>
    <property type="molecule type" value="Genomic_DNA"/>
</dbReference>
<feature type="domain" description="Sulfatase-modifying factor enzyme-like" evidence="2">
    <location>
        <begin position="60"/>
        <end position="214"/>
    </location>
</feature>
<evidence type="ECO:0000313" key="3">
    <source>
        <dbReference type="EMBL" id="GAG24459.1"/>
    </source>
</evidence>
<dbReference type="InterPro" id="IPR005532">
    <property type="entry name" value="SUMF_dom"/>
</dbReference>
<feature type="region of interest" description="Disordered" evidence="1">
    <location>
        <begin position="32"/>
        <end position="52"/>
    </location>
</feature>
<reference evidence="3" key="1">
    <citation type="journal article" date="2014" name="Front. Microbiol.">
        <title>High frequency of phylogenetically diverse reductive dehalogenase-homologous genes in deep subseafloor sedimentary metagenomes.</title>
        <authorList>
            <person name="Kawai M."/>
            <person name="Futagami T."/>
            <person name="Toyoda A."/>
            <person name="Takaki Y."/>
            <person name="Nishi S."/>
            <person name="Hori S."/>
            <person name="Arai W."/>
            <person name="Tsubouchi T."/>
            <person name="Morono Y."/>
            <person name="Uchiyama I."/>
            <person name="Ito T."/>
            <person name="Fujiyama A."/>
            <person name="Inagaki F."/>
            <person name="Takami H."/>
        </authorList>
    </citation>
    <scope>NUCLEOTIDE SEQUENCE</scope>
    <source>
        <strain evidence="3">Expedition CK06-06</strain>
    </source>
</reference>
<dbReference type="SUPFAM" id="SSF56436">
    <property type="entry name" value="C-type lectin-like"/>
    <property type="match status" value="1"/>
</dbReference>
<dbReference type="InterPro" id="IPR042095">
    <property type="entry name" value="SUMF_sf"/>
</dbReference>
<feature type="compositionally biased region" description="Basic and acidic residues" evidence="1">
    <location>
        <begin position="38"/>
        <end position="48"/>
    </location>
</feature>
<dbReference type="Pfam" id="PF03781">
    <property type="entry name" value="FGE-sulfatase"/>
    <property type="match status" value="1"/>
</dbReference>
<evidence type="ECO:0000256" key="1">
    <source>
        <dbReference type="SAM" id="MobiDB-lite"/>
    </source>
</evidence>
<comment type="caution">
    <text evidence="3">The sequence shown here is derived from an EMBL/GenBank/DDBJ whole genome shotgun (WGS) entry which is preliminary data.</text>
</comment>
<name>X0W132_9ZZZZ</name>
<dbReference type="InterPro" id="IPR051043">
    <property type="entry name" value="Sulfatase_Mod_Factor_Kinase"/>
</dbReference>
<dbReference type="GO" id="GO:0120147">
    <property type="term" value="F:formylglycine-generating oxidase activity"/>
    <property type="evidence" value="ECO:0007669"/>
    <property type="project" value="TreeGrafter"/>
</dbReference>
<gene>
    <name evidence="3" type="ORF">S01H1_53477</name>
</gene>
<accession>X0W132</accession>
<sequence>MTTHFLLFKSLTLLILIPGPAIAQIGNYPPEVLNRNPQKQDDGQELPKEITSPTDGALMRLIPAGEFEMGDHFTEGANDDLPVHTVYLDAFYIDVFEVTNARYKKFMEATGWRAPTHWNDAQYNQPDQPVVGVNWNDVARYAQWANKRLPTEAEWEKAARGGLVGKRYAWGDSSSPPAGAGNLADETAKKEFPSWKIFEGYDDGYARTAPVGSFS</sequence>
<dbReference type="PANTHER" id="PTHR23150">
    <property type="entry name" value="SULFATASE MODIFYING FACTOR 1, 2"/>
    <property type="match status" value="1"/>
</dbReference>
<evidence type="ECO:0000259" key="2">
    <source>
        <dbReference type="Pfam" id="PF03781"/>
    </source>
</evidence>
<dbReference type="PANTHER" id="PTHR23150:SF19">
    <property type="entry name" value="FORMYLGLYCINE-GENERATING ENZYME"/>
    <property type="match status" value="1"/>
</dbReference>
<dbReference type="InterPro" id="IPR016187">
    <property type="entry name" value="CTDL_fold"/>
</dbReference>